<evidence type="ECO:0000259" key="3">
    <source>
        <dbReference type="PROSITE" id="PS50275"/>
    </source>
</evidence>
<keyword evidence="5" id="KW-1185">Reference proteome</keyword>
<feature type="region of interest" description="Disordered" evidence="1">
    <location>
        <begin position="530"/>
        <end position="550"/>
    </location>
</feature>
<feature type="domain" description="SAC" evidence="3">
    <location>
        <begin position="138"/>
        <end position="401"/>
    </location>
</feature>
<dbReference type="GO" id="GO:0005783">
    <property type="term" value="C:endoplasmic reticulum"/>
    <property type="evidence" value="ECO:0007669"/>
    <property type="project" value="TreeGrafter"/>
</dbReference>
<dbReference type="PROSITE" id="PS50275">
    <property type="entry name" value="SAC"/>
    <property type="match status" value="1"/>
</dbReference>
<reference evidence="4 5" key="1">
    <citation type="submission" date="2017-12" db="EMBL/GenBank/DDBJ databases">
        <authorList>
            <person name="Pombert J.-F."/>
            <person name="Haag K.L."/>
            <person name="Ebert D."/>
        </authorList>
    </citation>
    <scope>NUCLEOTIDE SEQUENCE [LARGE SCALE GENOMIC DNA]</scope>
    <source>
        <strain evidence="4">BE-OM-2</strain>
    </source>
</reference>
<proteinExistence type="predicted"/>
<dbReference type="GO" id="GO:0046856">
    <property type="term" value="P:phosphatidylinositol dephosphorylation"/>
    <property type="evidence" value="ECO:0007669"/>
    <property type="project" value="TreeGrafter"/>
</dbReference>
<dbReference type="GO" id="GO:0043812">
    <property type="term" value="F:phosphatidylinositol-4-phosphate phosphatase activity"/>
    <property type="evidence" value="ECO:0007669"/>
    <property type="project" value="TreeGrafter"/>
</dbReference>
<feature type="non-terminal residue" evidence="4">
    <location>
        <position position="876"/>
    </location>
</feature>
<dbReference type="Proteomes" id="UP000291404">
    <property type="component" value="Unassembled WGS sequence"/>
</dbReference>
<feature type="transmembrane region" description="Helical" evidence="2">
    <location>
        <begin position="490"/>
        <end position="509"/>
    </location>
</feature>
<keyword evidence="2" id="KW-1133">Transmembrane helix</keyword>
<comment type="caution">
    <text evidence="4">The sequence shown here is derived from an EMBL/GenBank/DDBJ whole genome shotgun (WGS) entry which is preliminary data.</text>
</comment>
<keyword evidence="2" id="KW-0472">Membrane</keyword>
<protein>
    <submittedName>
        <fullName evidence="4">SacI phosphoinositide polyphosphatase</fullName>
    </submittedName>
</protein>
<gene>
    <name evidence="4" type="ORF">CWI36_0264p0010</name>
</gene>
<dbReference type="Pfam" id="PF02383">
    <property type="entry name" value="Syja_N"/>
    <property type="match status" value="1"/>
</dbReference>
<organism evidence="4 5">
    <name type="scientific">Hamiltosporidium magnivora</name>
    <dbReference type="NCBI Taxonomy" id="148818"/>
    <lineage>
        <taxon>Eukaryota</taxon>
        <taxon>Fungi</taxon>
        <taxon>Fungi incertae sedis</taxon>
        <taxon>Microsporidia</taxon>
        <taxon>Dubosqiidae</taxon>
        <taxon>Hamiltosporidium</taxon>
    </lineage>
</organism>
<dbReference type="AlphaFoldDB" id="A0A4Q9LJ40"/>
<evidence type="ECO:0000256" key="1">
    <source>
        <dbReference type="SAM" id="MobiDB-lite"/>
    </source>
</evidence>
<keyword evidence="2" id="KW-0812">Transmembrane</keyword>
<dbReference type="EMBL" id="PITI01000264">
    <property type="protein sequence ID" value="TBU07515.1"/>
    <property type="molecule type" value="Genomic_DNA"/>
</dbReference>
<dbReference type="PANTHER" id="PTHR45662:SF2">
    <property type="entry name" value="PHOSPHATIDYLINOSITOL-3-PHOSPHATASE SAC1"/>
    <property type="match status" value="1"/>
</dbReference>
<dbReference type="VEuPathDB" id="MicrosporidiaDB:CWI36_0264p0010"/>
<accession>A0A4Q9LJ40</accession>
<dbReference type="VEuPathDB" id="MicrosporidiaDB:CWI39_0470p0010"/>
<dbReference type="STRING" id="148818.A0A4Q9LJ40"/>
<dbReference type="InterPro" id="IPR002013">
    <property type="entry name" value="SAC_dom"/>
</dbReference>
<feature type="transmembrane region" description="Helical" evidence="2">
    <location>
        <begin position="459"/>
        <end position="478"/>
    </location>
</feature>
<evidence type="ECO:0000313" key="5">
    <source>
        <dbReference type="Proteomes" id="UP000291404"/>
    </source>
</evidence>
<evidence type="ECO:0000256" key="2">
    <source>
        <dbReference type="SAM" id="Phobius"/>
    </source>
</evidence>
<dbReference type="PANTHER" id="PTHR45662">
    <property type="entry name" value="PHOSPHATIDYLINOSITIDE PHOSPHATASE SAC1"/>
    <property type="match status" value="1"/>
</dbReference>
<sequence length="876" mass="101429">MTAKIFINENKNEILLLNTVTDNLITISRIDESIKKGKSNEFEYDGCYLIYGIFGLIHLNGGSYIICIDKVSNKGEYFGKCVYEIKSILIFKLKNIKENISDSFEIKMIKNFFTLPGIFFCENDLFVGNNYGNESKNFLFNYNLMNNFIGVGEGCEEFVLKCIQGYFGSFNFNNLSVVLISRRSWKRVGSRYFSRGCDKKGFSSNFVETEQIFIKDKNVYSFTQVRGSIPLLWKHVVDIKYKPRYTVLESWEVFKLSNQIFTEYYGNIYYLNLIHKQGYEKKIGDEFTKVLRKKKCNFCWTDFIKAGCLFNEDLTEIISREVEKCGYFSSVGKKQSGIIRTNCIDCLDRTNVAQYKIQQIISIKINQENKLWDESLENAIKNDFKRIWFENGNYLSHQYAGTASLKSWAIYNKKVGKIFDLIFTIKRYFLGRFYDGDIQNGYDLVTGNYKDMQRKELPLSFFLIFYTLVMLFSGPSFYLLNSGILAVNGIFKLGITFISIFIVIFIVLFEKFINKPLHPPANYLPSSLYTKTTHPPPNQTSSNMQNSGFGTILSPNTPHPSLVEVSAIPQGNRLMILRTIFDSVTADQRNGTIMRNSAALKLSKKEIKSEENRERRRIATCISEPCTLTDTTEYINLRDKFLIKIKDITEKEIEKVVVGTRKLPSELVDSKVSDLINRIIGDYADSCVPMTITVVARKIQAAQKIMWVLYLNLRCVTDLSEALVKKNEFLNIFQKKNRMFELIQNRFYRGLSERVESEHVVSRDEIVITYDDYLIPFVSDNHPTMFPSLDEFVNIINWLPNWKAAGIDGIYNFFIKKLTTLHKYIYDIVKVICLEGTTQADWFYCGLTYLIPKGIPRRGSDYRPIACMSNLYKLTT</sequence>
<evidence type="ECO:0000313" key="4">
    <source>
        <dbReference type="EMBL" id="TBU07515.1"/>
    </source>
</evidence>
<dbReference type="VEuPathDB" id="MicrosporidiaDB:CWI39_1255p0010"/>
<name>A0A4Q9LJ40_9MICR</name>